<accession>A0A1H3CNM2</accession>
<name>A0A1H3CNM2_THIRO</name>
<dbReference type="NCBIfam" id="TIGR01635">
    <property type="entry name" value="tail_comp_S"/>
    <property type="match status" value="1"/>
</dbReference>
<dbReference type="STRING" id="1058.SAMN05421783_13613"/>
<dbReference type="Pfam" id="PF05069">
    <property type="entry name" value="Phage_tail_S"/>
    <property type="match status" value="1"/>
</dbReference>
<dbReference type="EMBL" id="FNNZ01000036">
    <property type="protein sequence ID" value="SDX55751.1"/>
    <property type="molecule type" value="Genomic_DNA"/>
</dbReference>
<dbReference type="Proteomes" id="UP000198816">
    <property type="component" value="Unassembled WGS sequence"/>
</dbReference>
<gene>
    <name evidence="1" type="ORF">SAMN05421783_13613</name>
</gene>
<dbReference type="OrthoDB" id="2081253at2"/>
<reference evidence="2" key="1">
    <citation type="submission" date="2016-10" db="EMBL/GenBank/DDBJ databases">
        <authorList>
            <person name="Varghese N."/>
            <person name="Submissions S."/>
        </authorList>
    </citation>
    <scope>NUCLEOTIDE SEQUENCE [LARGE SCALE GENOMIC DNA]</scope>
    <source>
        <strain evidence="2">DSM 217</strain>
    </source>
</reference>
<dbReference type="RefSeq" id="WP_093037833.1">
    <property type="nucleotide sequence ID" value="NZ_FNNZ01000036.1"/>
</dbReference>
<protein>
    <submittedName>
        <fullName evidence="1">Phage virion morphogenesis (Putative tail completion) protein</fullName>
    </submittedName>
</protein>
<evidence type="ECO:0000313" key="1">
    <source>
        <dbReference type="EMBL" id="SDX55751.1"/>
    </source>
</evidence>
<proteinExistence type="predicted"/>
<keyword evidence="2" id="KW-1185">Reference proteome</keyword>
<organism evidence="1 2">
    <name type="scientific">Thiocapsa roseopersicina</name>
    <dbReference type="NCBI Taxonomy" id="1058"/>
    <lineage>
        <taxon>Bacteria</taxon>
        <taxon>Pseudomonadati</taxon>
        <taxon>Pseudomonadota</taxon>
        <taxon>Gammaproteobacteria</taxon>
        <taxon>Chromatiales</taxon>
        <taxon>Chromatiaceae</taxon>
        <taxon>Thiocapsa</taxon>
    </lineage>
</organism>
<sequence>MAGARITIELDDDALRATLGRLAASIADPSPALAEIGEHLLETTRARFGQDEKRGPDGMPWARNTETTIARKGRDNPLHKSGTLAGQLRYQLDPRGRAVEVGSNRVYAAVQQFGQPQGASGTTKRGGPIPWGDIPPRPFLGVSADDREAISNILINYLAKKAL</sequence>
<dbReference type="InterPro" id="IPR006522">
    <property type="entry name" value="Phage_virion_morphogenesis"/>
</dbReference>
<evidence type="ECO:0000313" key="2">
    <source>
        <dbReference type="Proteomes" id="UP000198816"/>
    </source>
</evidence>
<dbReference type="AlphaFoldDB" id="A0A1H3CNM2"/>